<accession>A0A4R5PQ28</accession>
<evidence type="ECO:0000259" key="2">
    <source>
        <dbReference type="PROSITE" id="PS50937"/>
    </source>
</evidence>
<name>A0A4R5PQ28_9HYPH</name>
<dbReference type="OrthoDB" id="9810140at2"/>
<protein>
    <submittedName>
        <fullName evidence="3">MerR family transcriptional regulator</fullName>
    </submittedName>
</protein>
<dbReference type="Proteomes" id="UP000295131">
    <property type="component" value="Unassembled WGS sequence"/>
</dbReference>
<dbReference type="GO" id="GO:0003700">
    <property type="term" value="F:DNA-binding transcription factor activity"/>
    <property type="evidence" value="ECO:0007669"/>
    <property type="project" value="InterPro"/>
</dbReference>
<dbReference type="InterPro" id="IPR009061">
    <property type="entry name" value="DNA-bd_dom_put_sf"/>
</dbReference>
<dbReference type="CDD" id="cd04765">
    <property type="entry name" value="HTH_MlrA-like_sg2"/>
    <property type="match status" value="1"/>
</dbReference>
<reference evidence="3 4" key="1">
    <citation type="journal article" date="2013" name="Int. J. Syst. Evol. Microbiol.">
        <title>Hoeflea suaedae sp. nov., an endophytic bacterium isolated from the root of the halophyte Suaeda maritima.</title>
        <authorList>
            <person name="Chung E.J."/>
            <person name="Park J.A."/>
            <person name="Pramanik P."/>
            <person name="Bibi F."/>
            <person name="Jeon C.O."/>
            <person name="Chung Y.R."/>
        </authorList>
    </citation>
    <scope>NUCLEOTIDE SEQUENCE [LARGE SCALE GENOMIC DNA]</scope>
    <source>
        <strain evidence="3 4">YC6898</strain>
    </source>
</reference>
<keyword evidence="4" id="KW-1185">Reference proteome</keyword>
<evidence type="ECO:0000256" key="1">
    <source>
        <dbReference type="ARBA" id="ARBA00023125"/>
    </source>
</evidence>
<dbReference type="Pfam" id="PF13411">
    <property type="entry name" value="MerR_1"/>
    <property type="match status" value="1"/>
</dbReference>
<keyword evidence="1" id="KW-0238">DNA-binding</keyword>
<dbReference type="SUPFAM" id="SSF46955">
    <property type="entry name" value="Putative DNA-binding domain"/>
    <property type="match status" value="1"/>
</dbReference>
<dbReference type="AlphaFoldDB" id="A0A4R5PQ28"/>
<dbReference type="PROSITE" id="PS50937">
    <property type="entry name" value="HTH_MERR_2"/>
    <property type="match status" value="1"/>
</dbReference>
<dbReference type="Gene3D" id="1.10.1660.10">
    <property type="match status" value="1"/>
</dbReference>
<sequence>MDKSADAFRTISEVAEDLDLPQHVLRFWETRFSQIKPMKRGGGRRYYRPEDVELLKGIRHLLYDQGYTIKGVQKLLKQNGNKFVVAIGSGDASAFEALAKGMPDEPERVAPAVAEDDQILGKAKAPVSRRFFSRGGDEKTVAAGEGRGTGAPVSSEDRALLQEALYDLLECKRLLDQVR</sequence>
<feature type="domain" description="HTH merR-type" evidence="2">
    <location>
        <begin position="10"/>
        <end position="78"/>
    </location>
</feature>
<evidence type="ECO:0000313" key="4">
    <source>
        <dbReference type="Proteomes" id="UP000295131"/>
    </source>
</evidence>
<dbReference type="SMART" id="SM00422">
    <property type="entry name" value="HTH_MERR"/>
    <property type="match status" value="1"/>
</dbReference>
<dbReference type="PANTHER" id="PTHR30204:SF15">
    <property type="entry name" value="BLL5018 PROTEIN"/>
    <property type="match status" value="1"/>
</dbReference>
<dbReference type="EMBL" id="SMSI01000001">
    <property type="protein sequence ID" value="TDH38983.1"/>
    <property type="molecule type" value="Genomic_DNA"/>
</dbReference>
<dbReference type="PANTHER" id="PTHR30204">
    <property type="entry name" value="REDOX-CYCLING DRUG-SENSING TRANSCRIPTIONAL ACTIVATOR SOXR"/>
    <property type="match status" value="1"/>
</dbReference>
<dbReference type="GO" id="GO:0003677">
    <property type="term" value="F:DNA binding"/>
    <property type="evidence" value="ECO:0007669"/>
    <property type="project" value="UniProtKB-KW"/>
</dbReference>
<proteinExistence type="predicted"/>
<evidence type="ECO:0000313" key="3">
    <source>
        <dbReference type="EMBL" id="TDH38983.1"/>
    </source>
</evidence>
<comment type="caution">
    <text evidence="3">The sequence shown here is derived from an EMBL/GenBank/DDBJ whole genome shotgun (WGS) entry which is preliminary data.</text>
</comment>
<dbReference type="InterPro" id="IPR000551">
    <property type="entry name" value="MerR-type_HTH_dom"/>
</dbReference>
<dbReference type="RefSeq" id="WP_133283816.1">
    <property type="nucleotide sequence ID" value="NZ_SMSI01000001.1"/>
</dbReference>
<organism evidence="3 4">
    <name type="scientific">Pseudohoeflea suaedae</name>
    <dbReference type="NCBI Taxonomy" id="877384"/>
    <lineage>
        <taxon>Bacteria</taxon>
        <taxon>Pseudomonadati</taxon>
        <taxon>Pseudomonadota</taxon>
        <taxon>Alphaproteobacteria</taxon>
        <taxon>Hyphomicrobiales</taxon>
        <taxon>Rhizobiaceae</taxon>
        <taxon>Pseudohoeflea</taxon>
    </lineage>
</organism>
<dbReference type="InterPro" id="IPR047057">
    <property type="entry name" value="MerR_fam"/>
</dbReference>
<gene>
    <name evidence="3" type="ORF">E2A64_07815</name>
</gene>